<feature type="transmembrane region" description="Helical" evidence="1">
    <location>
        <begin position="269"/>
        <end position="294"/>
    </location>
</feature>
<dbReference type="AlphaFoldDB" id="K1SAP8"/>
<evidence type="ECO:0000256" key="1">
    <source>
        <dbReference type="SAM" id="Phobius"/>
    </source>
</evidence>
<name>K1SAP8_9ZZZZ</name>
<dbReference type="PANTHER" id="PTHR48090">
    <property type="entry name" value="UNDECAPRENYL-PHOSPHATE 4-DEOXY-4-FORMAMIDO-L-ARABINOSE TRANSFERASE-RELATED"/>
    <property type="match status" value="1"/>
</dbReference>
<keyword evidence="1" id="KW-0812">Transmembrane</keyword>
<dbReference type="InterPro" id="IPR029044">
    <property type="entry name" value="Nucleotide-diphossugar_trans"/>
</dbReference>
<keyword evidence="3" id="KW-0808">Transferase</keyword>
<dbReference type="PANTHER" id="PTHR48090:SF8">
    <property type="entry name" value="GLYCOSYLTRANSFERASE CSBB-RELATED"/>
    <property type="match status" value="1"/>
</dbReference>
<keyword evidence="1" id="KW-0472">Membrane</keyword>
<feature type="transmembrane region" description="Helical" evidence="1">
    <location>
        <begin position="226"/>
        <end position="257"/>
    </location>
</feature>
<dbReference type="InterPro" id="IPR050256">
    <property type="entry name" value="Glycosyltransferase_2"/>
</dbReference>
<dbReference type="GO" id="GO:0016740">
    <property type="term" value="F:transferase activity"/>
    <property type="evidence" value="ECO:0007669"/>
    <property type="project" value="UniProtKB-KW"/>
</dbReference>
<protein>
    <submittedName>
        <fullName evidence="3">Undecaprenyl phosphate 4-deoxy-4-formamido-L-arabinose transferase</fullName>
    </submittedName>
</protein>
<accession>K1SAP8</accession>
<keyword evidence="1" id="KW-1133">Transmembrane helix</keyword>
<dbReference type="SUPFAM" id="SSF53448">
    <property type="entry name" value="Nucleotide-diphospho-sugar transferases"/>
    <property type="match status" value="1"/>
</dbReference>
<organism evidence="3">
    <name type="scientific">human gut metagenome</name>
    <dbReference type="NCBI Taxonomy" id="408170"/>
    <lineage>
        <taxon>unclassified sequences</taxon>
        <taxon>metagenomes</taxon>
        <taxon>organismal metagenomes</taxon>
    </lineage>
</organism>
<dbReference type="Gene3D" id="3.90.550.10">
    <property type="entry name" value="Spore Coat Polysaccharide Biosynthesis Protein SpsA, Chain A"/>
    <property type="match status" value="1"/>
</dbReference>
<dbReference type="EMBL" id="AJWZ01009599">
    <property type="protein sequence ID" value="EKC50835.1"/>
    <property type="molecule type" value="Genomic_DNA"/>
</dbReference>
<sequence length="321" mass="36834">MEKNVKEKISIVVPCYNEEESLEIFYKEINKISKEMKEVDFEFLFVNDGSSDNTLLELRKLAKKDERVRYISFSRNFGKEAGMYAGLQNAKGDFVAIMDADMQDPPSMIQTMYESIKNEGYDCVALCSPKHGDYSPLRKFFTNCWYKLIGKISSTPQVPGARDFRLMKRKVVDSIISMQEYNRYSKGIFSFVGFNTKWIEYETPERVAGNSKFNFWKLFKYALEGILAFSTTPLVISAFVGLIFCLIAFVAVIVIIVKTLAFGDPVGGWPSLACIIMFVSGIQLLFLGVIGMYLSKLYLEVKKRPVYIIDETEKMRENYDK</sequence>
<dbReference type="InterPro" id="IPR001173">
    <property type="entry name" value="Glyco_trans_2-like"/>
</dbReference>
<comment type="caution">
    <text evidence="3">The sequence shown here is derived from an EMBL/GenBank/DDBJ whole genome shotgun (WGS) entry which is preliminary data.</text>
</comment>
<evidence type="ECO:0000313" key="3">
    <source>
        <dbReference type="EMBL" id="EKC50835.1"/>
    </source>
</evidence>
<dbReference type="Pfam" id="PF00535">
    <property type="entry name" value="Glycos_transf_2"/>
    <property type="match status" value="1"/>
</dbReference>
<proteinExistence type="predicted"/>
<gene>
    <name evidence="3" type="ORF">OBE_13912</name>
</gene>
<dbReference type="CDD" id="cd04187">
    <property type="entry name" value="DPM1_like_bac"/>
    <property type="match status" value="1"/>
</dbReference>
<feature type="domain" description="Glycosyltransferase 2-like" evidence="2">
    <location>
        <begin position="10"/>
        <end position="173"/>
    </location>
</feature>
<reference evidence="3" key="1">
    <citation type="journal article" date="2013" name="Environ. Microbiol.">
        <title>Microbiota from the distal guts of lean and obese adolescents exhibit partial functional redundancy besides clear differences in community structure.</title>
        <authorList>
            <person name="Ferrer M."/>
            <person name="Ruiz A."/>
            <person name="Lanza F."/>
            <person name="Haange S.B."/>
            <person name="Oberbach A."/>
            <person name="Till H."/>
            <person name="Bargiela R."/>
            <person name="Campoy C."/>
            <person name="Segura M.T."/>
            <person name="Richter M."/>
            <person name="von Bergen M."/>
            <person name="Seifert J."/>
            <person name="Suarez A."/>
        </authorList>
    </citation>
    <scope>NUCLEOTIDE SEQUENCE</scope>
</reference>
<evidence type="ECO:0000259" key="2">
    <source>
        <dbReference type="Pfam" id="PF00535"/>
    </source>
</evidence>
<dbReference type="GO" id="GO:0005886">
    <property type="term" value="C:plasma membrane"/>
    <property type="evidence" value="ECO:0007669"/>
    <property type="project" value="TreeGrafter"/>
</dbReference>